<feature type="transmembrane region" description="Helical" evidence="1">
    <location>
        <begin position="28"/>
        <end position="49"/>
    </location>
</feature>
<dbReference type="EMBL" id="VFPM01000001">
    <property type="protein sequence ID" value="TQM65071.1"/>
    <property type="molecule type" value="Genomic_DNA"/>
</dbReference>
<dbReference type="AlphaFoldDB" id="A0A543I3E6"/>
<evidence type="ECO:0000256" key="1">
    <source>
        <dbReference type="SAM" id="Phobius"/>
    </source>
</evidence>
<feature type="transmembrane region" description="Helical" evidence="1">
    <location>
        <begin position="132"/>
        <end position="154"/>
    </location>
</feature>
<keyword evidence="1" id="KW-1133">Transmembrane helix</keyword>
<comment type="caution">
    <text evidence="2">The sequence shown here is derived from an EMBL/GenBank/DDBJ whole genome shotgun (WGS) entry which is preliminary data.</text>
</comment>
<dbReference type="OrthoDB" id="9803163at2"/>
<sequence>MGTVTANGDGAPTVPEQQAEIARVTYRYLRWLMVFLPLVLLFVTMANAIAQRELESSISAYYGTPVRDVFVGVMIATAACMVAYQGSSLLEDYTLNGAGFYAVFVALVPTNLDEILQELRQNPPGDGVTVMEYISSLRIAIFTVLVLCGALVVIELKESERLARLWKRGPQSKGFIALTGAVLAAFLVLVVVKLYLHPADEVTMDGFTLGPVDVRVHDLAAILLIAALAVAVASHAWPQAVANREGAGLVPASDLEVRNRYQLIFWLMVAGPFVAWGFSKLAPDHWIIFLEWWEILLFGLFWVMETRRVQKLT</sequence>
<feature type="transmembrane region" description="Helical" evidence="1">
    <location>
        <begin position="93"/>
        <end position="112"/>
    </location>
</feature>
<name>A0A543I3E6_9MICO</name>
<keyword evidence="1" id="KW-0472">Membrane</keyword>
<dbReference type="RefSeq" id="WP_141842656.1">
    <property type="nucleotide sequence ID" value="NZ_VFPM01000001.1"/>
</dbReference>
<accession>A0A543I3E6</accession>
<keyword evidence="3" id="KW-1185">Reference proteome</keyword>
<reference evidence="2 3" key="1">
    <citation type="submission" date="2019-06" db="EMBL/GenBank/DDBJ databases">
        <title>Genome sequencing of plant associated microbes to promote plant fitness in Sorghum bicolor and Oryza sativa.</title>
        <authorList>
            <person name="Coleman-Derr D."/>
        </authorList>
    </citation>
    <scope>NUCLEOTIDE SEQUENCE [LARGE SCALE GENOMIC DNA]</scope>
    <source>
        <strain evidence="2 3">KV-663</strain>
    </source>
</reference>
<protein>
    <submittedName>
        <fullName evidence="2">Uncharacterized protein</fullName>
    </submittedName>
</protein>
<proteinExistence type="predicted"/>
<evidence type="ECO:0000313" key="2">
    <source>
        <dbReference type="EMBL" id="TQM65071.1"/>
    </source>
</evidence>
<feature type="transmembrane region" description="Helical" evidence="1">
    <location>
        <begin position="216"/>
        <end position="237"/>
    </location>
</feature>
<organism evidence="2 3">
    <name type="scientific">Humibacillus xanthopallidus</name>
    <dbReference type="NCBI Taxonomy" id="412689"/>
    <lineage>
        <taxon>Bacteria</taxon>
        <taxon>Bacillati</taxon>
        <taxon>Actinomycetota</taxon>
        <taxon>Actinomycetes</taxon>
        <taxon>Micrococcales</taxon>
        <taxon>Intrasporangiaceae</taxon>
        <taxon>Humibacillus</taxon>
    </lineage>
</organism>
<feature type="transmembrane region" description="Helical" evidence="1">
    <location>
        <begin position="69"/>
        <end position="86"/>
    </location>
</feature>
<dbReference type="Proteomes" id="UP000316747">
    <property type="component" value="Unassembled WGS sequence"/>
</dbReference>
<feature type="transmembrane region" description="Helical" evidence="1">
    <location>
        <begin position="285"/>
        <end position="304"/>
    </location>
</feature>
<keyword evidence="1" id="KW-0812">Transmembrane</keyword>
<feature type="transmembrane region" description="Helical" evidence="1">
    <location>
        <begin position="263"/>
        <end position="279"/>
    </location>
</feature>
<evidence type="ECO:0000313" key="3">
    <source>
        <dbReference type="Proteomes" id="UP000316747"/>
    </source>
</evidence>
<gene>
    <name evidence="2" type="ORF">FBY41_1455</name>
</gene>
<feature type="transmembrane region" description="Helical" evidence="1">
    <location>
        <begin position="175"/>
        <end position="196"/>
    </location>
</feature>